<name>A0ABP8YPH4_9ACTN</name>
<dbReference type="InterPro" id="IPR015422">
    <property type="entry name" value="PyrdxlP-dep_Trfase_small"/>
</dbReference>
<protein>
    <recommendedName>
        <fullName evidence="2">Aminotransferase class V domain-containing protein</fullName>
    </recommendedName>
</protein>
<dbReference type="Pfam" id="PF00266">
    <property type="entry name" value="Aminotran_5"/>
    <property type="match status" value="1"/>
</dbReference>
<organism evidence="3 4">
    <name type="scientific">Nocardioides endophyticus</name>
    <dbReference type="NCBI Taxonomy" id="1353775"/>
    <lineage>
        <taxon>Bacteria</taxon>
        <taxon>Bacillati</taxon>
        <taxon>Actinomycetota</taxon>
        <taxon>Actinomycetes</taxon>
        <taxon>Propionibacteriales</taxon>
        <taxon>Nocardioidaceae</taxon>
        <taxon>Nocardioides</taxon>
    </lineage>
</organism>
<dbReference type="InterPro" id="IPR015424">
    <property type="entry name" value="PyrdxlP-dep_Trfase"/>
</dbReference>
<evidence type="ECO:0000313" key="3">
    <source>
        <dbReference type="EMBL" id="GAA4736121.1"/>
    </source>
</evidence>
<feature type="region of interest" description="Disordered" evidence="1">
    <location>
        <begin position="86"/>
        <end position="110"/>
    </location>
</feature>
<dbReference type="EMBL" id="BAABKN010000013">
    <property type="protein sequence ID" value="GAA4736121.1"/>
    <property type="molecule type" value="Genomic_DNA"/>
</dbReference>
<feature type="domain" description="Aminotransferase class V" evidence="2">
    <location>
        <begin position="2"/>
        <end position="50"/>
    </location>
</feature>
<dbReference type="SUPFAM" id="SSF53383">
    <property type="entry name" value="PLP-dependent transferases"/>
    <property type="match status" value="1"/>
</dbReference>
<evidence type="ECO:0000313" key="4">
    <source>
        <dbReference type="Proteomes" id="UP001499882"/>
    </source>
</evidence>
<proteinExistence type="predicted"/>
<keyword evidence="4" id="KW-1185">Reference proteome</keyword>
<comment type="caution">
    <text evidence="3">The sequence shown here is derived from an EMBL/GenBank/DDBJ whole genome shotgun (WGS) entry which is preliminary data.</text>
</comment>
<sequence>MATYLSAEHGVGVRAGLFCAHPLLRRFGRPDGALRASVNLGTTDEHVDRFLDGLSAYLSGGLRRTYIVVGGSWVVADDARPVPGITAVGAPAPTTGCGRPKRGPITSAAS</sequence>
<accession>A0ABP8YPH4</accession>
<evidence type="ECO:0000256" key="1">
    <source>
        <dbReference type="SAM" id="MobiDB-lite"/>
    </source>
</evidence>
<dbReference type="Proteomes" id="UP001499882">
    <property type="component" value="Unassembled WGS sequence"/>
</dbReference>
<gene>
    <name evidence="3" type="ORF">GCM10023350_19950</name>
</gene>
<evidence type="ECO:0000259" key="2">
    <source>
        <dbReference type="Pfam" id="PF00266"/>
    </source>
</evidence>
<dbReference type="Gene3D" id="3.90.1150.10">
    <property type="entry name" value="Aspartate Aminotransferase, domain 1"/>
    <property type="match status" value="1"/>
</dbReference>
<dbReference type="InterPro" id="IPR000192">
    <property type="entry name" value="Aminotrans_V_dom"/>
</dbReference>
<reference evidence="4" key="1">
    <citation type="journal article" date="2019" name="Int. J. Syst. Evol. Microbiol.">
        <title>The Global Catalogue of Microorganisms (GCM) 10K type strain sequencing project: providing services to taxonomists for standard genome sequencing and annotation.</title>
        <authorList>
            <consortium name="The Broad Institute Genomics Platform"/>
            <consortium name="The Broad Institute Genome Sequencing Center for Infectious Disease"/>
            <person name="Wu L."/>
            <person name="Ma J."/>
        </authorList>
    </citation>
    <scope>NUCLEOTIDE SEQUENCE [LARGE SCALE GENOMIC DNA]</scope>
    <source>
        <strain evidence="4">JCM 18532</strain>
    </source>
</reference>